<evidence type="ECO:0000256" key="7">
    <source>
        <dbReference type="SAM" id="SignalP"/>
    </source>
</evidence>
<feature type="chain" id="PRO_5002952818" description="beta-N-acetylhexosaminidase" evidence="7">
    <location>
        <begin position="23"/>
        <end position="638"/>
    </location>
</feature>
<dbReference type="SUPFAM" id="SSF51445">
    <property type="entry name" value="(Trans)glycosidases"/>
    <property type="match status" value="1"/>
</dbReference>
<evidence type="ECO:0000313" key="10">
    <source>
        <dbReference type="EMBL" id="ACS15389.1"/>
    </source>
</evidence>
<dbReference type="GO" id="GO:0016020">
    <property type="term" value="C:membrane"/>
    <property type="evidence" value="ECO:0007669"/>
    <property type="project" value="TreeGrafter"/>
</dbReference>
<evidence type="ECO:0000256" key="1">
    <source>
        <dbReference type="ARBA" id="ARBA00001231"/>
    </source>
</evidence>
<dbReference type="InterPro" id="IPR015882">
    <property type="entry name" value="HEX_bac_N"/>
</dbReference>
<dbReference type="Pfam" id="PF00728">
    <property type="entry name" value="Glyco_hydro_20"/>
    <property type="match status" value="1"/>
</dbReference>
<evidence type="ECO:0000256" key="4">
    <source>
        <dbReference type="ARBA" id="ARBA00022801"/>
    </source>
</evidence>
<dbReference type="Pfam" id="PF02838">
    <property type="entry name" value="Glyco_hydro_20b"/>
    <property type="match status" value="1"/>
</dbReference>
<dbReference type="InterPro" id="IPR015883">
    <property type="entry name" value="Glyco_hydro_20_cat"/>
</dbReference>
<evidence type="ECO:0000256" key="6">
    <source>
        <dbReference type="PIRSR" id="PIRSR625705-1"/>
    </source>
</evidence>
<name>C5HLB1_9BACT</name>
<proteinExistence type="inferred from homology"/>
<dbReference type="SUPFAM" id="SSF55545">
    <property type="entry name" value="beta-N-acetylhexosaminidase-like domain"/>
    <property type="match status" value="1"/>
</dbReference>
<dbReference type="GO" id="GO:0030203">
    <property type="term" value="P:glycosaminoglycan metabolic process"/>
    <property type="evidence" value="ECO:0007669"/>
    <property type="project" value="TreeGrafter"/>
</dbReference>
<evidence type="ECO:0000256" key="2">
    <source>
        <dbReference type="ARBA" id="ARBA00006285"/>
    </source>
</evidence>
<evidence type="ECO:0000256" key="3">
    <source>
        <dbReference type="ARBA" id="ARBA00012663"/>
    </source>
</evidence>
<evidence type="ECO:0000256" key="5">
    <source>
        <dbReference type="ARBA" id="ARBA00023295"/>
    </source>
</evidence>
<dbReference type="GO" id="GO:0004563">
    <property type="term" value="F:beta-N-acetylhexosaminidase activity"/>
    <property type="evidence" value="ECO:0007669"/>
    <property type="project" value="UniProtKB-EC"/>
</dbReference>
<dbReference type="Gene3D" id="3.30.379.10">
    <property type="entry name" value="Chitobiase/beta-hexosaminidase domain 2-like"/>
    <property type="match status" value="1"/>
</dbReference>
<dbReference type="InterPro" id="IPR029018">
    <property type="entry name" value="Hex-like_dom2"/>
</dbReference>
<comment type="similarity">
    <text evidence="2">Belongs to the glycosyl hydrolase 20 family.</text>
</comment>
<dbReference type="PRINTS" id="PR00738">
    <property type="entry name" value="GLHYDRLASE20"/>
</dbReference>
<accession>C5HLB1</accession>
<feature type="active site" description="Proton donor" evidence="6">
    <location>
        <position position="304"/>
    </location>
</feature>
<evidence type="ECO:0000259" key="8">
    <source>
        <dbReference type="Pfam" id="PF00728"/>
    </source>
</evidence>
<feature type="domain" description="Glycoside hydrolase family 20 catalytic" evidence="8">
    <location>
        <begin position="160"/>
        <end position="397"/>
    </location>
</feature>
<reference evidence="10" key="1">
    <citation type="journal article" date="2010" name="FEMS Microbiol. Ecol.">
        <title>Novel lipolytic genes from the microbial metagenomic library of the South China Sea marine sediment.</title>
        <authorList>
            <person name="Hu Y."/>
            <person name="Fu C."/>
            <person name="Huang Y."/>
            <person name="Yin Y."/>
            <person name="Cheng G."/>
            <person name="Lei F."/>
            <person name="Lu N."/>
            <person name="Li J."/>
            <person name="Ashforth E.J."/>
            <person name="Zhang L."/>
            <person name="Zhu B."/>
        </authorList>
    </citation>
    <scope>NUCLEOTIDE SEQUENCE</scope>
</reference>
<evidence type="ECO:0000259" key="9">
    <source>
        <dbReference type="Pfam" id="PF02838"/>
    </source>
</evidence>
<comment type="catalytic activity">
    <reaction evidence="1">
        <text>Hydrolysis of terminal non-reducing N-acetyl-D-hexosamine residues in N-acetyl-beta-D-hexosaminides.</text>
        <dbReference type="EC" id="3.2.1.52"/>
    </reaction>
</comment>
<keyword evidence="5" id="KW-0326">Glycosidase</keyword>
<dbReference type="InterPro" id="IPR017853">
    <property type="entry name" value="GH"/>
</dbReference>
<dbReference type="AlphaFoldDB" id="C5HLB1"/>
<dbReference type="InterPro" id="IPR025705">
    <property type="entry name" value="Beta_hexosaminidase_sua/sub"/>
</dbReference>
<sequence length="638" mass="71253">MLSRTFAILALTLAATAETADAAWPLLPVPREMAVSGEVDAVRMGRVAYRVDGKKAVLPKNLTEAYADALSLLVLPTPQRDLASLSAKTFRYPKTDLFLDPDVVPHAEGYTISISRRVITVRAHDEAGLFRASQTLKQIGRLARTRGHLPCIDITDWPDFPNRGAMLDVTRTKVPEMESLYALVDKLAEWKYNQIQLYFQHAFAYRGHHPIWENASPMTPVQIRALDAYCRDRYIELVPNQECFGHMQNWLWHPDYNHLAEIAGAKSPADLCPTDPASIEFLDGLYADLLPNFTSRQFNVGCDEVGTLGLGRSKAVVEEKGQGRVYLDFLLQIYERVKKRGFRMQFWADIVLQHPELIPELPKDVIALEWGYGEHHPFDERCRLLAQSGISFYVAPGTSSWSLIGMHDNAVANLKSAAENGLKHGAIGYLVTDWGDSGHWQFRSVSYPGLTYGAAVSWCYETNVDVDIPRALDAHVFEDAAGVMGQLVYDMGLAYRQNGVSLFRPLLRKPDASFSVIPPHLRPAASKESLLKTIAYMDDVMARLPETRMACPDADQTVEEWKLAAALARLACRLGIARDEHDGAPTSALPADIRRELATELEPLIPAYRQLWLARNRSGGLKQSAGYFEHLLALLDAD</sequence>
<keyword evidence="7" id="KW-0732">Signal</keyword>
<dbReference type="EMBL" id="FJ483464">
    <property type="protein sequence ID" value="ACS15389.1"/>
    <property type="molecule type" value="Genomic_DNA"/>
</dbReference>
<dbReference type="Gene3D" id="3.20.20.80">
    <property type="entry name" value="Glycosidases"/>
    <property type="match status" value="1"/>
</dbReference>
<keyword evidence="4 10" id="KW-0378">Hydrolase</keyword>
<dbReference type="EC" id="3.2.1.52" evidence="3"/>
<dbReference type="GO" id="GO:0005975">
    <property type="term" value="P:carbohydrate metabolic process"/>
    <property type="evidence" value="ECO:0007669"/>
    <property type="project" value="InterPro"/>
</dbReference>
<dbReference type="PANTHER" id="PTHR22600">
    <property type="entry name" value="BETA-HEXOSAMINIDASE"/>
    <property type="match status" value="1"/>
</dbReference>
<organism evidence="10">
    <name type="scientific">uncultured bacterium FLS12</name>
    <dbReference type="NCBI Taxonomy" id="651659"/>
    <lineage>
        <taxon>Bacteria</taxon>
        <taxon>environmental samples</taxon>
    </lineage>
</organism>
<dbReference type="CAZy" id="GH20">
    <property type="family name" value="Glycoside Hydrolase Family 20"/>
</dbReference>
<feature type="domain" description="Beta-hexosaminidase bacterial type N-terminal" evidence="9">
    <location>
        <begin position="62"/>
        <end position="157"/>
    </location>
</feature>
<protein>
    <recommendedName>
        <fullName evidence="3">beta-N-acetylhexosaminidase</fullName>
        <ecNumber evidence="3">3.2.1.52</ecNumber>
    </recommendedName>
</protein>
<feature type="signal peptide" evidence="7">
    <location>
        <begin position="1"/>
        <end position="22"/>
    </location>
</feature>
<dbReference type="CDD" id="cd06565">
    <property type="entry name" value="GH20_GcnA-like"/>
    <property type="match status" value="1"/>
</dbReference>
<dbReference type="PANTHER" id="PTHR22600:SF57">
    <property type="entry name" value="BETA-N-ACETYLHEXOSAMINIDASE"/>
    <property type="match status" value="1"/>
</dbReference>